<feature type="transmembrane region" description="Helical" evidence="2">
    <location>
        <begin position="73"/>
        <end position="93"/>
    </location>
</feature>
<dbReference type="NCBIfam" id="NF004633">
    <property type="entry name" value="PRK05978.1"/>
    <property type="match status" value="1"/>
</dbReference>
<keyword evidence="2" id="KW-0472">Membrane</keyword>
<evidence type="ECO:0000256" key="1">
    <source>
        <dbReference type="SAM" id="MobiDB-lite"/>
    </source>
</evidence>
<dbReference type="Proteomes" id="UP000316801">
    <property type="component" value="Unassembled WGS sequence"/>
</dbReference>
<accession>A0A549TIS1</accession>
<proteinExistence type="predicted"/>
<dbReference type="RefSeq" id="WP_142880320.1">
    <property type="nucleotide sequence ID" value="NZ_VJMG01000001.1"/>
</dbReference>
<feature type="transmembrane region" description="Helical" evidence="2">
    <location>
        <begin position="99"/>
        <end position="118"/>
    </location>
</feature>
<dbReference type="InterPro" id="IPR009325">
    <property type="entry name" value="DUF983"/>
</dbReference>
<protein>
    <submittedName>
        <fullName evidence="3">DUF983 domain-containing protein</fullName>
    </submittedName>
</protein>
<evidence type="ECO:0000256" key="2">
    <source>
        <dbReference type="SAM" id="Phobius"/>
    </source>
</evidence>
<reference evidence="3 4" key="1">
    <citation type="submission" date="2019-07" db="EMBL/GenBank/DDBJ databases">
        <title>Ln-dependent methylotrophs.</title>
        <authorList>
            <person name="Tani A."/>
        </authorList>
    </citation>
    <scope>NUCLEOTIDE SEQUENCE [LARGE SCALE GENOMIC DNA]</scope>
    <source>
        <strain evidence="3 4">SM12</strain>
    </source>
</reference>
<evidence type="ECO:0000313" key="3">
    <source>
        <dbReference type="EMBL" id="TRL43464.1"/>
    </source>
</evidence>
<dbReference type="AlphaFoldDB" id="A0A549TIS1"/>
<sequence length="155" mass="16913">MTVSSDHAHAPAHPIRYGGADRPERPLGQSILRGLKCTCPNCGSGRLFKSFLKPVDRCAACGEEMFHHRADDLPPYLVIFVIGHVTVGGFMMTDMVWHLSMWTHLAIWTPITILTALASMQPIKGGVIGLQWALRMHGFGNEDESIDPGRGGHGA</sequence>
<keyword evidence="2" id="KW-1133">Transmembrane helix</keyword>
<keyword evidence="4" id="KW-1185">Reference proteome</keyword>
<gene>
    <name evidence="3" type="ORF">FNA46_00195</name>
</gene>
<evidence type="ECO:0000313" key="4">
    <source>
        <dbReference type="Proteomes" id="UP000316801"/>
    </source>
</evidence>
<feature type="region of interest" description="Disordered" evidence="1">
    <location>
        <begin position="1"/>
        <end position="23"/>
    </location>
</feature>
<keyword evidence="2" id="KW-0812">Transmembrane</keyword>
<name>A0A549TIS1_9HYPH</name>
<dbReference type="EMBL" id="VJMG01000001">
    <property type="protein sequence ID" value="TRL43464.1"/>
    <property type="molecule type" value="Genomic_DNA"/>
</dbReference>
<dbReference type="Pfam" id="PF06170">
    <property type="entry name" value="DUF983"/>
    <property type="match status" value="1"/>
</dbReference>
<comment type="caution">
    <text evidence="3">The sequence shown here is derived from an EMBL/GenBank/DDBJ whole genome shotgun (WGS) entry which is preliminary data.</text>
</comment>
<organism evidence="3 4">
    <name type="scientific">Rhizobium straminoryzae</name>
    <dbReference type="NCBI Taxonomy" id="1387186"/>
    <lineage>
        <taxon>Bacteria</taxon>
        <taxon>Pseudomonadati</taxon>
        <taxon>Pseudomonadota</taxon>
        <taxon>Alphaproteobacteria</taxon>
        <taxon>Hyphomicrobiales</taxon>
        <taxon>Rhizobiaceae</taxon>
        <taxon>Rhizobium/Agrobacterium group</taxon>
        <taxon>Rhizobium</taxon>
    </lineage>
</organism>